<evidence type="ECO:0000256" key="9">
    <source>
        <dbReference type="ARBA" id="ARBA00080703"/>
    </source>
</evidence>
<dbReference type="Gene3D" id="3.30.559.10">
    <property type="entry name" value="Chloramphenicol acetyltransferase-like domain"/>
    <property type="match status" value="3"/>
</dbReference>
<dbReference type="InterPro" id="IPR000873">
    <property type="entry name" value="AMP-dep_synth/lig_dom"/>
</dbReference>
<dbReference type="InterPro" id="IPR020806">
    <property type="entry name" value="PKS_PP-bd"/>
</dbReference>
<organism evidence="12 13">
    <name type="scientific">Hapsidospora chrysogenum (strain ATCC 11550 / CBS 779.69 / DSM 880 / IAM 14645 / JCM 23072 / IMI 49137)</name>
    <name type="common">Acremonium chrysogenum</name>
    <dbReference type="NCBI Taxonomy" id="857340"/>
    <lineage>
        <taxon>Eukaryota</taxon>
        <taxon>Fungi</taxon>
        <taxon>Dikarya</taxon>
        <taxon>Ascomycota</taxon>
        <taxon>Pezizomycotina</taxon>
        <taxon>Sordariomycetes</taxon>
        <taxon>Hypocreomycetidae</taxon>
        <taxon>Hypocreales</taxon>
        <taxon>Bionectriaceae</taxon>
        <taxon>Hapsidospora</taxon>
    </lineage>
</organism>
<dbReference type="SUPFAM" id="SSF56801">
    <property type="entry name" value="Acetyl-CoA synthetase-like"/>
    <property type="match status" value="3"/>
</dbReference>
<dbReference type="FunFam" id="3.30.300.30:FF:000010">
    <property type="entry name" value="Enterobactin synthetase component F"/>
    <property type="match status" value="1"/>
</dbReference>
<feature type="domain" description="Carrier" evidence="11">
    <location>
        <begin position="1922"/>
        <end position="1999"/>
    </location>
</feature>
<accession>A0A086TGX5</accession>
<keyword evidence="4" id="KW-0436">Ligase</keyword>
<comment type="caution">
    <text evidence="12">The sequence shown here is derived from an EMBL/GenBank/DDBJ whole genome shotgun (WGS) entry which is preliminary data.</text>
</comment>
<dbReference type="InterPro" id="IPR045851">
    <property type="entry name" value="AMP-bd_C_sf"/>
</dbReference>
<dbReference type="Gene3D" id="3.30.559.30">
    <property type="entry name" value="Nonribosomal peptide synthetase, condensation domain"/>
    <property type="match status" value="4"/>
</dbReference>
<dbReference type="Pfam" id="PF00550">
    <property type="entry name" value="PP-binding"/>
    <property type="match status" value="3"/>
</dbReference>
<dbReference type="STRING" id="857340.A0A086TGX5"/>
<evidence type="ECO:0000256" key="8">
    <source>
        <dbReference type="ARBA" id="ARBA00072326"/>
    </source>
</evidence>
<keyword evidence="2" id="KW-0596">Phosphopantetheine</keyword>
<dbReference type="NCBIfam" id="TIGR01733">
    <property type="entry name" value="AA-adenyl-dom"/>
    <property type="match status" value="3"/>
</dbReference>
<sequence length="3755" mass="419211">MTILTGADDASSYHRRNGSSDIPKGAIHRNGFAAAAPDCWIRSVALEQWKTTVQSVSERCDLSGLSQHPTDYQLASTGVKGAGGSSIEERSAIVSDELFSSLRDVCSQRQLDPRSLMLFSVHQMLKRFGNGSHTVVASLVTSSEGCPSTSAWRAIPSVIHHIEGGDNNNTVASAVEQAANLLNSEGSGQDLLIPIGLTELVKSELIDLLVIFDDETNNIRLPQDFPLILRIHQRQDHWQLSVRYPSPLFDTMVIDSFLSALHNLLSAVTKPSQLVRDIELLPEYQVAQLEKWNNTDGDYPTEKRLHHLFEEAAVRRPQHVALICGDKRITYEELNAMANRLAHHLVSSGIQTEQLVGLFLDKTELMIATILGIWKSGAAHVPIDPGYPDERVKFVLNDTKAQVVIASQRHVDRLRAEAVGGQHLRIIGLESLFDNLAQQTQHSPETSGNLTHLPLNSKQLAYVTYTSGTTGFPKGIYKEHTSVVNSITDLSARYGVAGEDDEVILVFSAYVFEPFVRQMLMALTTGNSLAIISDEDKFDPDTLIPFIQKHKVTYIHATSSVLQEYDFGSCPSLKRMILVGENLTEPRYEALRQRFKSRILNEYGFTESAFVTALNIFEPTSQRKDMSLGRPVRNVKCYILDANLKRVPIGVTGELHIGGLGISRGYMNREELTRQKFLPNPYQTDKERQRGVNSTMYKTGDLARWLPSGEVEYLGRADFQIKLRGIRIEPGEIESTLAMYPGIRASIVVSKKLLSQGQETIQDHLVGYYVCDEGHIPEGDLLSFLEKKLPRYMVPTRLVQLAQIPTNINGKADLRALPAVEVAVAPTHKQDGERGNQLESDLAAIWGNILSVPAQDIGSESNFFRLGGHSIACIQLIARVRQQLGQGITLEEVFQTKTLRAMAALLSEKYTKASNGTNGVTNGTAHVNGHAANGHVSDSYVASSLQQGFVYHSLKNELSEAYTMQSMIHYGVPLKRDIYQAAWQRVQGEHPALRLRFTWEAEVMQIVDPKSELDWRVVDWTDVSSREKQLVALEQLQTEDLAKVYHLDKGPLMRLYLILLPDSKYSCLFSCHHAILDGWSLPLLFNNVHQAYLDLVEGTASPVEQDATYLLGQQYLQSHRDDHLDFWAEQIGRIEERCDMNALLNEASRYKVPLADYDQVREQRQQTISLPWNNSMDAGVREELSSRGITLHSILQTVWHLVLHSYGGGTHTITGTTISGRHLPVPGIERSVGLFINTLPMIFDHTVCQDMTALEAIEHVQGQVNAMNSRGNVELGRMSKNDLKHGLFDTLFVLENYPNLDTEQREKHEEKLKFTIKGGTEKLSYPLAVIAQEDGDSGCSFTLCYAGELFTDESIQALLDTVRDTLSDILGNIHAPIRNMEYLSSNQTAQLDKWNATAFEYPNTTLHAMFESEAQQKPDKVAVVYEDIRLTYRELNSRANALAFYLLSQAAIQPNKLVGLIMDKSEHMITSILAVWKTGGAYVPIDPRYPDQRIQYILEDTAALAVITDSPHIDRLRSITNNRLPVIQSDFALQLPPSPVHPVSNCKPSDLAYIMYTSGTTGNPKGVMVEHHGVVNLCVSLCRLFGLRNTDDEVILSFSNYVFDHFVEQMTDALLNGQTLVVLNDEMRGDKERLYRYIETNRVTYLSGTPSVISMYEFDRFRDHLRRVDCVGEAFSEPVFDKIRETFPGLIINGYGPTEVSITTHKRPYPFPERRTDKSIGCQLDNSTSYVLNDDMKRVPIGAVGELYLGGDGVARGYHNRPDLTADRFPANPFQTEQERLEGRNARLYKTGDLVRWIHNANGDGEIEYLGRNDFQVKIRGQRIELGEIEAVLSSYPGIKQSVVLAKDRKNDGQKYLVGYFVSSAGSLSAQAIRRFMLTSLPDYMVPAQLVPIAKFPVTVSGKLDAKALPVPDDTVEDDIVPPRTEVERILAGIWSELLEIPVDRISIYSDFFSLGGDSLKSTKLSFAATRALGVAVSVRNLFSHPTIEALSQWIIRGSNEVKDVAVVKGGASLDIPLSPAQERLMFIHEFGHSGEDTGAYNVPLQLQLHHDVCLESLEKALRDVVSRHEALRTLITRTQKSSVHCQKILDAEEAQKLFSVDVLRLTSETEMQGRMAESTAHAFKLDEELPIHVRLYQVVRDGRTLSFASIVCHHLAFDAWSWDVFQRDLDAFYAVHTKHKAAANLPTLRVQYKEYAIEHRRALRAEQHRVLADYWLRKLSDMEASYLVPDRPRPAQFDYTGNDLQFSTTPETTAQLKELAKREGSSLYTVVAAAYFLLLYVYTNQRDITIGIPVAHRNHPDFESVVGFFVNLLPLRVNVSQSDIHGLIQAVQKELVDAQIHQDLPFQEITKLLHVQHDPSRHPLLQAVFNWENVPANVHEEQLLQEYKPPSPLPSAAKFDLNVTVKESVNSLNVNFNYPTSLFEEETVQGFMETFHLLLRQLAHNKASTSLSKLSVEDGVLNPEPTNLQPSSRDSGNSLHGLFEDIVASTPDRIAIADGTRSLSYSELNERANQLVHLIISSASIVADDRIALLLDKSIDMVIALLAVWKAGAAYVPLDPTYPSQRTELILEESSARTLITTRKHTPRGGTVANVPSVVLDSPETLACLNQQSKENPTTSTQKPSDLAYVIFTSGTTGKPKGVLVEHQSVVQLRNSLIERYFGETNGSHAVLFLSNYVFDFSLEQLCLSVLGGNKLIIPPEEGLTHEAFYDIGRREKLSYLSGTPSVLQQIELSRLPHLHMVTAAGEEFHASQFEKMRSQFAGQINNAYGITETTVYNIITTFKGDAPFTKALCHGIPGSHVYVLNDRLQRVPFNAVGELYLGGDCLARGYLNQDALTNERFIPNPFYEPKQASDSRPQRLYKTGDLVRFRGPHHLEYLGRKDQQVKLRGFRIELSEVRDAVLAISAVKEAAVIPKYDEDGSDSRRVSAIVCYYTLNAGTVCEASSIRDHLHANLPPYMVPSQIHQLEGSLPVTVNGKLDLNRLSTTQVSQPELYTAPRNSTEETLCQLWASLLGVDHCGIDDDLFARGGDSISSLRLVGDIYRALGRKVTVKDIYLHRSVRALSENVLTDQKDKGTLPASPPLQRAEQGQVEGDAPLLPIQDWFLSKPLDNPAYWNHCFTIRTGALSVEGLRGALKLLQERHDVLRLRLQRRDEGRHVQTFARDCAQPRLTVLDRRSFEDAEDVQEALCEIQSHFDLENGPLYTVAYIHGYEDGSARVWFACHHVMVDTVSWNIILQDLQALYHGDSLGPKSSSVQQWSLAVSDYKMPLSERAHWNVLRKTVAQSFETLPICMGGVLQCQEKFSRETTTALLSKACPALDSGMHEILLMAVGSALQKAAGDVPQVVTIEGHGREDTIDATLDVSRTVGWFTSMYPFEIPKVTDPAQGVVDVKEAMRRVPNRGVGYGPAYGYGGSSLPAVSFNYLGRLDQASSGAQRDWTLVMDEDEYPVGLCTSAEDSGRSSSMVDFTFSISGGQLVMDMSSSWGHGAANEFVRTVRNTLDDLIKTTSSRDFSAPLPPSDQESSFTPYFVFEEGERHGAPLFLLPPGEGGAESYFHNIVKGLPNRNLVVFNNHYREEKTLRTIEALAEYYLSHIRSIQPEGPYHILGWSFGGILGLEAAKRLTGEGHKIATLALIDPYFDIPSASKAIGQPDDACVLDPIYHVYHPSPESFRTVSSLTNHIALFKATETNDQHGNATQQALYEWFATCPLNNLDKFLAADTIKVVPLEGTHFTWVHHPEQVRSMCTMLDEWLG</sequence>
<evidence type="ECO:0000256" key="2">
    <source>
        <dbReference type="ARBA" id="ARBA00022450"/>
    </source>
</evidence>
<dbReference type="PROSITE" id="PS00455">
    <property type="entry name" value="AMP_BINDING"/>
    <property type="match status" value="3"/>
</dbReference>
<feature type="region of interest" description="Disordered" evidence="10">
    <location>
        <begin position="1"/>
        <end position="20"/>
    </location>
</feature>
<keyword evidence="13" id="KW-1185">Reference proteome</keyword>
<evidence type="ECO:0000256" key="1">
    <source>
        <dbReference type="ARBA" id="ARBA00004148"/>
    </source>
</evidence>
<dbReference type="SUPFAM" id="SSF47336">
    <property type="entry name" value="ACP-like"/>
    <property type="match status" value="3"/>
</dbReference>
<gene>
    <name evidence="12" type="ORF">ACRE_003240</name>
</gene>
<dbReference type="FunFam" id="1.10.1200.10:FF:000005">
    <property type="entry name" value="Nonribosomal peptide synthetase 1"/>
    <property type="match status" value="2"/>
</dbReference>
<dbReference type="Gene3D" id="3.30.300.30">
    <property type="match status" value="3"/>
</dbReference>
<dbReference type="GO" id="GO:0043041">
    <property type="term" value="P:amino acid activation for nonribosomal peptide biosynthetic process"/>
    <property type="evidence" value="ECO:0007669"/>
    <property type="project" value="TreeGrafter"/>
</dbReference>
<dbReference type="Pfam" id="PF00668">
    <property type="entry name" value="Condensation"/>
    <property type="match status" value="3"/>
</dbReference>
<evidence type="ECO:0000256" key="6">
    <source>
        <dbReference type="ARBA" id="ARBA00060659"/>
    </source>
</evidence>
<dbReference type="Pfam" id="PF00501">
    <property type="entry name" value="AMP-binding"/>
    <property type="match status" value="3"/>
</dbReference>
<dbReference type="Pfam" id="PF00975">
    <property type="entry name" value="Thioesterase"/>
    <property type="match status" value="1"/>
</dbReference>
<dbReference type="InterPro" id="IPR023213">
    <property type="entry name" value="CAT-like_dom_sf"/>
</dbReference>
<dbReference type="PROSITE" id="PS00012">
    <property type="entry name" value="PHOSPHOPANTETHEINE"/>
    <property type="match status" value="2"/>
</dbReference>
<reference evidence="13" key="1">
    <citation type="journal article" date="2014" name="Genome Announc.">
        <title>Genome sequence and annotation of Acremonium chrysogenum, producer of the beta-lactam antibiotic cephalosporin C.</title>
        <authorList>
            <person name="Terfehr D."/>
            <person name="Dahlmann T.A."/>
            <person name="Specht T."/>
            <person name="Zadra I."/>
            <person name="Kuernsteiner H."/>
            <person name="Kueck U."/>
        </authorList>
    </citation>
    <scope>NUCLEOTIDE SEQUENCE [LARGE SCALE GENOMIC DNA]</scope>
    <source>
        <strain evidence="13">ATCC 11550 / CBS 779.69 / DSM 880 / IAM 14645 / JCM 23072 / IMI 49137</strain>
    </source>
</reference>
<dbReference type="InterPro" id="IPR010071">
    <property type="entry name" value="AA_adenyl_dom"/>
</dbReference>
<dbReference type="FunFam" id="3.40.50.980:FF:000001">
    <property type="entry name" value="Non-ribosomal peptide synthetase"/>
    <property type="match status" value="3"/>
</dbReference>
<dbReference type="PANTHER" id="PTHR45527:SF1">
    <property type="entry name" value="FATTY ACID SYNTHASE"/>
    <property type="match status" value="1"/>
</dbReference>
<protein>
    <recommendedName>
        <fullName evidence="8">N-(5-amino-5-carboxypentanoyl)-L-cysteinyl-D-valine synthase</fullName>
        <ecNumber evidence="7">6.3.2.26</ecNumber>
    </recommendedName>
    <alternativeName>
        <fullName evidence="9">Delta-(L-alpha-aminoadipyl)-L-cysteinyl-D-valine synthetase</fullName>
    </alternativeName>
</protein>
<feature type="domain" description="Carrier" evidence="11">
    <location>
        <begin position="2998"/>
        <end position="3073"/>
    </location>
</feature>
<dbReference type="PROSITE" id="PS50075">
    <property type="entry name" value="CARRIER"/>
    <property type="match status" value="3"/>
</dbReference>
<dbReference type="OrthoDB" id="416786at2759"/>
<dbReference type="GO" id="GO:0044550">
    <property type="term" value="P:secondary metabolite biosynthetic process"/>
    <property type="evidence" value="ECO:0007669"/>
    <property type="project" value="TreeGrafter"/>
</dbReference>
<feature type="domain" description="Carrier" evidence="11">
    <location>
        <begin position="833"/>
        <end position="910"/>
    </location>
</feature>
<comment type="subcellular location">
    <subcellularLocation>
        <location evidence="1">Vacuole membrane</location>
        <topology evidence="1">Peripheral membrane protein</topology>
    </subcellularLocation>
</comment>
<evidence type="ECO:0000256" key="10">
    <source>
        <dbReference type="SAM" id="MobiDB-lite"/>
    </source>
</evidence>
<dbReference type="InterPro" id="IPR001031">
    <property type="entry name" value="Thioesterase"/>
</dbReference>
<dbReference type="GO" id="GO:0005774">
    <property type="term" value="C:vacuolar membrane"/>
    <property type="evidence" value="ECO:0007669"/>
    <property type="project" value="UniProtKB-SubCell"/>
</dbReference>
<dbReference type="HOGENOM" id="CLU_000022_0_0_1"/>
<dbReference type="InterPro" id="IPR029058">
    <property type="entry name" value="AB_hydrolase_fold"/>
</dbReference>
<evidence type="ECO:0000313" key="12">
    <source>
        <dbReference type="EMBL" id="KFH48607.1"/>
    </source>
</evidence>
<comment type="pathway">
    <text evidence="6">Antibiotic biosynthesis; penicillin G biosynthesis; penicillin G from L-alpha-aminoadipate and L-cysteine and L-valine: step 1/3.</text>
</comment>
<dbReference type="Pfam" id="PF13193">
    <property type="entry name" value="AMP-binding_C"/>
    <property type="match status" value="2"/>
</dbReference>
<evidence type="ECO:0000256" key="7">
    <source>
        <dbReference type="ARBA" id="ARBA00066621"/>
    </source>
</evidence>
<dbReference type="EMBL" id="JPKY01000002">
    <property type="protein sequence ID" value="KFH48607.1"/>
    <property type="molecule type" value="Genomic_DNA"/>
</dbReference>
<keyword evidence="3" id="KW-0597">Phosphoprotein</keyword>
<evidence type="ECO:0000256" key="4">
    <source>
        <dbReference type="ARBA" id="ARBA00022598"/>
    </source>
</evidence>
<dbReference type="SUPFAM" id="SSF53474">
    <property type="entry name" value="alpha/beta-Hydrolases"/>
    <property type="match status" value="1"/>
</dbReference>
<dbReference type="Gene3D" id="3.40.50.1820">
    <property type="entry name" value="alpha/beta hydrolase"/>
    <property type="match status" value="1"/>
</dbReference>
<dbReference type="SMART" id="SM00823">
    <property type="entry name" value="PKS_PP"/>
    <property type="match status" value="3"/>
</dbReference>
<dbReference type="InterPro" id="IPR036736">
    <property type="entry name" value="ACP-like_sf"/>
</dbReference>
<comment type="catalytic activity">
    <reaction evidence="5">
        <text>L-2-aminoadipate + L-valine + L-cysteine + 3 ATP + H2O = N-[(5S)-5-amino-5-carboxypentanoyl]-L-cysteinyl-D-valine + 3 AMP + 3 diphosphate + 3 H(+)</text>
        <dbReference type="Rhea" id="RHEA:23196"/>
        <dbReference type="ChEBI" id="CHEBI:15377"/>
        <dbReference type="ChEBI" id="CHEBI:15378"/>
        <dbReference type="ChEBI" id="CHEBI:30616"/>
        <dbReference type="ChEBI" id="CHEBI:33019"/>
        <dbReference type="ChEBI" id="CHEBI:35235"/>
        <dbReference type="ChEBI" id="CHEBI:57762"/>
        <dbReference type="ChEBI" id="CHEBI:58572"/>
        <dbReference type="ChEBI" id="CHEBI:58672"/>
        <dbReference type="ChEBI" id="CHEBI:456215"/>
        <dbReference type="EC" id="6.3.2.26"/>
    </reaction>
    <physiologicalReaction direction="left-to-right" evidence="5">
        <dbReference type="Rhea" id="RHEA:23197"/>
    </physiologicalReaction>
</comment>
<dbReference type="InterPro" id="IPR006162">
    <property type="entry name" value="Ppantetheine_attach_site"/>
</dbReference>
<evidence type="ECO:0000259" key="11">
    <source>
        <dbReference type="PROSITE" id="PS50075"/>
    </source>
</evidence>
<dbReference type="GO" id="GO:0031177">
    <property type="term" value="F:phosphopantetheine binding"/>
    <property type="evidence" value="ECO:0007669"/>
    <property type="project" value="InterPro"/>
</dbReference>
<dbReference type="NCBIfam" id="NF003417">
    <property type="entry name" value="PRK04813.1"/>
    <property type="match status" value="3"/>
</dbReference>
<proteinExistence type="predicted"/>
<evidence type="ECO:0000256" key="5">
    <source>
        <dbReference type="ARBA" id="ARBA00052291"/>
    </source>
</evidence>
<dbReference type="Gene3D" id="1.10.1200.10">
    <property type="entry name" value="ACP-like"/>
    <property type="match status" value="3"/>
</dbReference>
<dbReference type="InterPro" id="IPR001242">
    <property type="entry name" value="Condensation_dom"/>
</dbReference>
<evidence type="ECO:0000256" key="3">
    <source>
        <dbReference type="ARBA" id="ARBA00022553"/>
    </source>
</evidence>
<dbReference type="CDD" id="cd19539">
    <property type="entry name" value="SgcC5_NRPS-like"/>
    <property type="match status" value="1"/>
</dbReference>
<dbReference type="EC" id="6.3.2.26" evidence="7"/>
<dbReference type="InterPro" id="IPR025110">
    <property type="entry name" value="AMP-bd_C"/>
</dbReference>
<evidence type="ECO:0000313" key="13">
    <source>
        <dbReference type="Proteomes" id="UP000029964"/>
    </source>
</evidence>
<dbReference type="GO" id="GO:0050564">
    <property type="term" value="F:N-(5-amino-5-carboxypentanoyl)-L-cysteinyl-D-valine synthase activity"/>
    <property type="evidence" value="ECO:0007669"/>
    <property type="project" value="UniProtKB-EC"/>
</dbReference>
<dbReference type="CDD" id="cd17648">
    <property type="entry name" value="A_NRPS_ACVS-like"/>
    <property type="match status" value="3"/>
</dbReference>
<dbReference type="CDD" id="cd19543">
    <property type="entry name" value="DCL_NRPS"/>
    <property type="match status" value="1"/>
</dbReference>
<dbReference type="CDD" id="cd19534">
    <property type="entry name" value="E_NRPS"/>
    <property type="match status" value="1"/>
</dbReference>
<name>A0A086TGX5_HAPC1</name>
<dbReference type="InterPro" id="IPR009081">
    <property type="entry name" value="PP-bd_ACP"/>
</dbReference>
<dbReference type="PANTHER" id="PTHR45527">
    <property type="entry name" value="NONRIBOSOMAL PEPTIDE SYNTHETASE"/>
    <property type="match status" value="1"/>
</dbReference>
<dbReference type="Proteomes" id="UP000029964">
    <property type="component" value="Unassembled WGS sequence"/>
</dbReference>
<dbReference type="Gene3D" id="3.40.50.980">
    <property type="match status" value="6"/>
</dbReference>
<dbReference type="InterPro" id="IPR020845">
    <property type="entry name" value="AMP-binding_CS"/>
</dbReference>
<dbReference type="SUPFAM" id="SSF52777">
    <property type="entry name" value="CoA-dependent acyltransferases"/>
    <property type="match status" value="7"/>
</dbReference>
<dbReference type="Gene3D" id="2.30.38.10">
    <property type="entry name" value="Luciferase, Domain 3"/>
    <property type="match status" value="3"/>
</dbReference>